<comment type="caution">
    <text evidence="1">The sequence shown here is derived from an EMBL/GenBank/DDBJ whole genome shotgun (WGS) entry which is preliminary data.</text>
</comment>
<proteinExistence type="predicted"/>
<organism evidence="1 2">
    <name type="scientific">Flavobacterium hankyongi</name>
    <dbReference type="NCBI Taxonomy" id="1176532"/>
    <lineage>
        <taxon>Bacteria</taxon>
        <taxon>Pseudomonadati</taxon>
        <taxon>Bacteroidota</taxon>
        <taxon>Flavobacteriia</taxon>
        <taxon>Flavobacteriales</taxon>
        <taxon>Flavobacteriaceae</taxon>
        <taxon>Flavobacterium</taxon>
    </lineage>
</organism>
<sequence length="160" mass="19141">MDKIFKFFFILLTSSVMFSQSSKSNLNDIYNSYLKSDSKKENKEGVDFLVKQYYILEKIEKDGLALLKTNADSEIQNLESDTYLFWENVMNFEKVFPDFEKNIQKEKLNTFLYVTGQLKESYEIFARFLNNTAKRKEYFDEFKLKKDTVKDLLIDLLRDF</sequence>
<gene>
    <name evidence="1" type="ORF">GCM10023230_25790</name>
</gene>
<accession>A0ABP9A5T3</accession>
<evidence type="ECO:0000313" key="1">
    <source>
        <dbReference type="EMBL" id="GAA4773953.1"/>
    </source>
</evidence>
<dbReference type="EMBL" id="BAABIP010000021">
    <property type="protein sequence ID" value="GAA4773953.1"/>
    <property type="molecule type" value="Genomic_DNA"/>
</dbReference>
<evidence type="ECO:0000313" key="2">
    <source>
        <dbReference type="Proteomes" id="UP001500141"/>
    </source>
</evidence>
<name>A0ABP9A5T3_9FLAO</name>
<protein>
    <submittedName>
        <fullName evidence="1">Uncharacterized protein</fullName>
    </submittedName>
</protein>
<reference evidence="2" key="1">
    <citation type="journal article" date="2019" name="Int. J. Syst. Evol. Microbiol.">
        <title>The Global Catalogue of Microorganisms (GCM) 10K type strain sequencing project: providing services to taxonomists for standard genome sequencing and annotation.</title>
        <authorList>
            <consortium name="The Broad Institute Genomics Platform"/>
            <consortium name="The Broad Institute Genome Sequencing Center for Infectious Disease"/>
            <person name="Wu L."/>
            <person name="Ma J."/>
        </authorList>
    </citation>
    <scope>NUCLEOTIDE SEQUENCE [LARGE SCALE GENOMIC DNA]</scope>
    <source>
        <strain evidence="2">JCM 18198</strain>
    </source>
</reference>
<dbReference type="Proteomes" id="UP001500141">
    <property type="component" value="Unassembled WGS sequence"/>
</dbReference>
<keyword evidence="2" id="KW-1185">Reference proteome</keyword>